<dbReference type="Proteomes" id="UP000218896">
    <property type="component" value="Unassembled WGS sequence"/>
</dbReference>
<feature type="transmembrane region" description="Helical" evidence="1">
    <location>
        <begin position="12"/>
        <end position="38"/>
    </location>
</feature>
<evidence type="ECO:0008006" key="4">
    <source>
        <dbReference type="Google" id="ProtNLM"/>
    </source>
</evidence>
<keyword evidence="3" id="KW-1185">Reference proteome</keyword>
<comment type="caution">
    <text evidence="2">The sequence shown here is derived from an EMBL/GenBank/DDBJ whole genome shotgun (WGS) entry which is preliminary data.</text>
</comment>
<name>A0A2A2F5T5_9GAMM</name>
<evidence type="ECO:0000313" key="3">
    <source>
        <dbReference type="Proteomes" id="UP000218896"/>
    </source>
</evidence>
<reference evidence="2 3" key="1">
    <citation type="submission" date="2017-08" db="EMBL/GenBank/DDBJ databases">
        <title>Halovibrio sewagensis sp. nov., isolated from wastewater of high salinity.</title>
        <authorList>
            <person name="Dong X."/>
            <person name="Zhang G."/>
        </authorList>
    </citation>
    <scope>NUCLEOTIDE SEQUENCE [LARGE SCALE GENOMIC DNA]</scope>
    <source>
        <strain evidence="2 3">YL5-2</strain>
    </source>
</reference>
<keyword evidence="1" id="KW-0472">Membrane</keyword>
<dbReference type="AlphaFoldDB" id="A0A2A2F5T5"/>
<evidence type="ECO:0000256" key="1">
    <source>
        <dbReference type="SAM" id="Phobius"/>
    </source>
</evidence>
<keyword evidence="1" id="KW-1133">Transmembrane helix</keyword>
<dbReference type="RefSeq" id="WP_095617704.1">
    <property type="nucleotide sequence ID" value="NZ_NSKD01000004.1"/>
</dbReference>
<accession>A0A2A2F5T5</accession>
<organism evidence="2 3">
    <name type="scientific">Halovibrio salipaludis</name>
    <dbReference type="NCBI Taxonomy" id="2032626"/>
    <lineage>
        <taxon>Bacteria</taxon>
        <taxon>Pseudomonadati</taxon>
        <taxon>Pseudomonadota</taxon>
        <taxon>Gammaproteobacteria</taxon>
        <taxon>Oceanospirillales</taxon>
        <taxon>Halomonadaceae</taxon>
        <taxon>Halovibrio</taxon>
    </lineage>
</organism>
<dbReference type="EMBL" id="NSKD01000004">
    <property type="protein sequence ID" value="PAU80084.1"/>
    <property type="molecule type" value="Genomic_DNA"/>
</dbReference>
<dbReference type="Pfam" id="PF16137">
    <property type="entry name" value="DUF4845"/>
    <property type="match status" value="1"/>
</dbReference>
<sequence length="126" mass="14645">MKPAVRHQNGFSMLAMMLFIVIGVFLLTVVVRVVPVYIEDFTLSSIIGSLEDSRPYRDAETVGDVRELLRKRIQMENIDGVDVDEIDMERDGERLRLQFSYEVRSPFMGNIDTVIQFDHQHELRMP</sequence>
<keyword evidence="1" id="KW-0812">Transmembrane</keyword>
<dbReference type="InterPro" id="IPR032314">
    <property type="entry name" value="DUF4845"/>
</dbReference>
<proteinExistence type="predicted"/>
<gene>
    <name evidence="2" type="ORF">CK501_10560</name>
</gene>
<protein>
    <recommendedName>
        <fullName evidence="4">DUF4845 domain-containing protein</fullName>
    </recommendedName>
</protein>
<evidence type="ECO:0000313" key="2">
    <source>
        <dbReference type="EMBL" id="PAU80084.1"/>
    </source>
</evidence>
<dbReference type="OrthoDB" id="6078083at2"/>